<reference evidence="1" key="1">
    <citation type="submission" date="2018-05" db="EMBL/GenBank/DDBJ databases">
        <authorList>
            <person name="Lanie J.A."/>
            <person name="Ng W.-L."/>
            <person name="Kazmierczak K.M."/>
            <person name="Andrzejewski T.M."/>
            <person name="Davidsen T.M."/>
            <person name="Wayne K.J."/>
            <person name="Tettelin H."/>
            <person name="Glass J.I."/>
            <person name="Rusch D."/>
            <person name="Podicherti R."/>
            <person name="Tsui H.-C.T."/>
            <person name="Winkler M.E."/>
        </authorList>
    </citation>
    <scope>NUCLEOTIDE SEQUENCE</scope>
</reference>
<organism evidence="1">
    <name type="scientific">marine metagenome</name>
    <dbReference type="NCBI Taxonomy" id="408172"/>
    <lineage>
        <taxon>unclassified sequences</taxon>
        <taxon>metagenomes</taxon>
        <taxon>ecological metagenomes</taxon>
    </lineage>
</organism>
<sequence length="59" mass="6844">MDRRSFYDHEKDKSEPLKIILVNIGSEGDAFDVFAGSSFDLMHFKFNNDIVECKPVFRS</sequence>
<gene>
    <name evidence="1" type="ORF">METZ01_LOCUS461377</name>
</gene>
<accession>A0A383ALQ7</accession>
<dbReference type="EMBL" id="UINC01193087">
    <property type="protein sequence ID" value="SVE08523.1"/>
    <property type="molecule type" value="Genomic_DNA"/>
</dbReference>
<evidence type="ECO:0000313" key="1">
    <source>
        <dbReference type="EMBL" id="SVE08523.1"/>
    </source>
</evidence>
<proteinExistence type="predicted"/>
<feature type="non-terminal residue" evidence="1">
    <location>
        <position position="59"/>
    </location>
</feature>
<protein>
    <submittedName>
        <fullName evidence="1">Uncharacterized protein</fullName>
    </submittedName>
</protein>
<dbReference type="AlphaFoldDB" id="A0A383ALQ7"/>
<name>A0A383ALQ7_9ZZZZ</name>